<evidence type="ECO:0000256" key="1">
    <source>
        <dbReference type="SAM" id="MobiDB-lite"/>
    </source>
</evidence>
<keyword evidence="3" id="KW-1185">Reference proteome</keyword>
<dbReference type="EMBL" id="JAFIRN010000012">
    <property type="protein sequence ID" value="KAG5838315.1"/>
    <property type="molecule type" value="Genomic_DNA"/>
</dbReference>
<dbReference type="AlphaFoldDB" id="A0A9D3M035"/>
<dbReference type="Proteomes" id="UP001044222">
    <property type="component" value="Chromosome 12"/>
</dbReference>
<evidence type="ECO:0000313" key="2">
    <source>
        <dbReference type="EMBL" id="KAG5838315.1"/>
    </source>
</evidence>
<reference evidence="2" key="1">
    <citation type="submission" date="2021-01" db="EMBL/GenBank/DDBJ databases">
        <title>A chromosome-scale assembly of European eel, Anguilla anguilla.</title>
        <authorList>
            <person name="Henkel C."/>
            <person name="Jong-Raadsen S.A."/>
            <person name="Dufour S."/>
            <person name="Weltzien F.-A."/>
            <person name="Palstra A.P."/>
            <person name="Pelster B."/>
            <person name="Spaink H.P."/>
            <person name="Van Den Thillart G.E."/>
            <person name="Jansen H."/>
            <person name="Zahm M."/>
            <person name="Klopp C."/>
            <person name="Cedric C."/>
            <person name="Louis A."/>
            <person name="Berthelot C."/>
            <person name="Parey E."/>
            <person name="Roest Crollius H."/>
            <person name="Montfort J."/>
            <person name="Robinson-Rechavi M."/>
            <person name="Bucao C."/>
            <person name="Bouchez O."/>
            <person name="Gislard M."/>
            <person name="Lluch J."/>
            <person name="Milhes M."/>
            <person name="Lampietro C."/>
            <person name="Lopez Roques C."/>
            <person name="Donnadieu C."/>
            <person name="Braasch I."/>
            <person name="Desvignes T."/>
            <person name="Postlethwait J."/>
            <person name="Bobe J."/>
            <person name="Guiguen Y."/>
            <person name="Dirks R."/>
        </authorList>
    </citation>
    <scope>NUCLEOTIDE SEQUENCE</scope>
    <source>
        <strain evidence="2">Tag_6206</strain>
        <tissue evidence="2">Liver</tissue>
    </source>
</reference>
<name>A0A9D3M035_ANGAN</name>
<organism evidence="2 3">
    <name type="scientific">Anguilla anguilla</name>
    <name type="common">European freshwater eel</name>
    <name type="synonym">Muraena anguilla</name>
    <dbReference type="NCBI Taxonomy" id="7936"/>
    <lineage>
        <taxon>Eukaryota</taxon>
        <taxon>Metazoa</taxon>
        <taxon>Chordata</taxon>
        <taxon>Craniata</taxon>
        <taxon>Vertebrata</taxon>
        <taxon>Euteleostomi</taxon>
        <taxon>Actinopterygii</taxon>
        <taxon>Neopterygii</taxon>
        <taxon>Teleostei</taxon>
        <taxon>Anguilliformes</taxon>
        <taxon>Anguillidae</taxon>
        <taxon>Anguilla</taxon>
    </lineage>
</organism>
<comment type="caution">
    <text evidence="2">The sequence shown here is derived from an EMBL/GenBank/DDBJ whole genome shotgun (WGS) entry which is preliminary data.</text>
</comment>
<gene>
    <name evidence="2" type="ORF">ANANG_G00222460</name>
</gene>
<protein>
    <submittedName>
        <fullName evidence="2">Uncharacterized protein</fullName>
    </submittedName>
</protein>
<evidence type="ECO:0000313" key="3">
    <source>
        <dbReference type="Proteomes" id="UP001044222"/>
    </source>
</evidence>
<accession>A0A9D3M035</accession>
<proteinExistence type="predicted"/>
<sequence>MTLIKSLPTVAVTLTTSIVTPFLENRLGERKKKRKHHLQVLVTSRQTLDHVGRSSTWSTRRSTLSWGPSGGDV</sequence>
<feature type="region of interest" description="Disordered" evidence="1">
    <location>
        <begin position="53"/>
        <end position="73"/>
    </location>
</feature>
<feature type="compositionally biased region" description="Low complexity" evidence="1">
    <location>
        <begin position="53"/>
        <end position="66"/>
    </location>
</feature>